<dbReference type="FunFam" id="3.30.160.60:FF:002170">
    <property type="entry name" value="Zinc finger protein 236"/>
    <property type="match status" value="1"/>
</dbReference>
<keyword evidence="5" id="KW-0862">Zinc</keyword>
<evidence type="ECO:0000256" key="3">
    <source>
        <dbReference type="ARBA" id="ARBA00022737"/>
    </source>
</evidence>
<feature type="domain" description="C2H2-type" evidence="9">
    <location>
        <begin position="35"/>
        <end position="63"/>
    </location>
</feature>
<name>A0A8C7ZRP2_9TELE</name>
<dbReference type="Proteomes" id="UP000694383">
    <property type="component" value="Unplaced"/>
</dbReference>
<keyword evidence="11" id="KW-1185">Reference proteome</keyword>
<evidence type="ECO:0000256" key="2">
    <source>
        <dbReference type="ARBA" id="ARBA00022723"/>
    </source>
</evidence>
<feature type="domain" description="C2H2-type" evidence="9">
    <location>
        <begin position="252"/>
        <end position="279"/>
    </location>
</feature>
<dbReference type="InterPro" id="IPR013087">
    <property type="entry name" value="Znf_C2H2_type"/>
</dbReference>
<dbReference type="InterPro" id="IPR036236">
    <property type="entry name" value="Znf_C2H2_sf"/>
</dbReference>
<feature type="domain" description="C2H2-type" evidence="9">
    <location>
        <begin position="280"/>
        <end position="308"/>
    </location>
</feature>
<reference evidence="10" key="1">
    <citation type="submission" date="2025-08" db="UniProtKB">
        <authorList>
            <consortium name="Ensembl"/>
        </authorList>
    </citation>
    <scope>IDENTIFICATION</scope>
</reference>
<feature type="domain" description="C2H2-type" evidence="9">
    <location>
        <begin position="146"/>
        <end position="173"/>
    </location>
</feature>
<dbReference type="SMART" id="SM00355">
    <property type="entry name" value="ZnF_C2H2"/>
    <property type="match status" value="8"/>
</dbReference>
<dbReference type="InterPro" id="IPR051643">
    <property type="entry name" value="Transcr_Reg_ZincFinger"/>
</dbReference>
<evidence type="ECO:0000256" key="1">
    <source>
        <dbReference type="ARBA" id="ARBA00004123"/>
    </source>
</evidence>
<accession>A0A8C7ZRP2</accession>
<sequence length="341" mass="39152">MPRGRPRKLRVKSNDGTDADPAESKAESDGELKDRKCTICSQIFTTESQLQKHHREHETNDKPYRCDQCPQTFNMEFNLTLHKSTHTTSDFTCPVCNKKFSRIASLKSHVMLHEKEEVNRDPMKNTQRKGFFWPDLYYLLLILQNLICTECGDEFVLQSQLSLHLEEHRKELSGVKVYTCKRCSREFQTSAQIKEHMRSHIKIRPLSSSSRNYKKSIDRSGFTNSCHHCGKAFKKPSQLVRHIRIHTGERPYKCSHCGKAFNQKVVLQTHMVRHTGEKPHLCIFCPASFSQKGNLHSHVQRVHSEVTATSTTPCHLHSLPLLSDSVCPSVHMEAGNGTTQM</sequence>
<evidence type="ECO:0000256" key="4">
    <source>
        <dbReference type="ARBA" id="ARBA00022771"/>
    </source>
</evidence>
<dbReference type="Pfam" id="PF00096">
    <property type="entry name" value="zf-C2H2"/>
    <property type="match status" value="4"/>
</dbReference>
<feature type="domain" description="C2H2-type" evidence="9">
    <location>
        <begin position="178"/>
        <end position="205"/>
    </location>
</feature>
<feature type="domain" description="C2H2-type" evidence="9">
    <location>
        <begin position="224"/>
        <end position="251"/>
    </location>
</feature>
<feature type="compositionally biased region" description="Basic and acidic residues" evidence="8">
    <location>
        <begin position="22"/>
        <end position="31"/>
    </location>
</feature>
<keyword evidence="2" id="KW-0479">Metal-binding</keyword>
<dbReference type="PANTHER" id="PTHR24396:SF21">
    <property type="entry name" value="ZINC FINGER PROTEIN 236"/>
    <property type="match status" value="1"/>
</dbReference>
<organism evidence="10 11">
    <name type="scientific">Oryzias sinensis</name>
    <name type="common">Chinese medaka</name>
    <dbReference type="NCBI Taxonomy" id="183150"/>
    <lineage>
        <taxon>Eukaryota</taxon>
        <taxon>Metazoa</taxon>
        <taxon>Chordata</taxon>
        <taxon>Craniata</taxon>
        <taxon>Vertebrata</taxon>
        <taxon>Euteleostomi</taxon>
        <taxon>Actinopterygii</taxon>
        <taxon>Neopterygii</taxon>
        <taxon>Teleostei</taxon>
        <taxon>Neoteleostei</taxon>
        <taxon>Acanthomorphata</taxon>
        <taxon>Ovalentaria</taxon>
        <taxon>Atherinomorphae</taxon>
        <taxon>Beloniformes</taxon>
        <taxon>Adrianichthyidae</taxon>
        <taxon>Oryziinae</taxon>
        <taxon>Oryzias</taxon>
    </lineage>
</organism>
<evidence type="ECO:0000259" key="9">
    <source>
        <dbReference type="PROSITE" id="PS50157"/>
    </source>
</evidence>
<proteinExistence type="predicted"/>
<evidence type="ECO:0000256" key="8">
    <source>
        <dbReference type="SAM" id="MobiDB-lite"/>
    </source>
</evidence>
<evidence type="ECO:0000313" key="11">
    <source>
        <dbReference type="Proteomes" id="UP000694383"/>
    </source>
</evidence>
<evidence type="ECO:0000313" key="10">
    <source>
        <dbReference type="Ensembl" id="ENSOSIP00000045888.1"/>
    </source>
</evidence>
<dbReference type="GO" id="GO:0000981">
    <property type="term" value="F:DNA-binding transcription factor activity, RNA polymerase II-specific"/>
    <property type="evidence" value="ECO:0007669"/>
    <property type="project" value="TreeGrafter"/>
</dbReference>
<reference evidence="10" key="2">
    <citation type="submission" date="2025-09" db="UniProtKB">
        <authorList>
            <consortium name="Ensembl"/>
        </authorList>
    </citation>
    <scope>IDENTIFICATION</scope>
</reference>
<dbReference type="Pfam" id="PF13465">
    <property type="entry name" value="zf-H2C2_2"/>
    <property type="match status" value="1"/>
</dbReference>
<dbReference type="FunFam" id="3.30.160.60:FF:001119">
    <property type="entry name" value="zinc finger protein 408"/>
    <property type="match status" value="1"/>
</dbReference>
<dbReference type="SUPFAM" id="SSF57667">
    <property type="entry name" value="beta-beta-alpha zinc fingers"/>
    <property type="match status" value="4"/>
</dbReference>
<dbReference type="GO" id="GO:0000978">
    <property type="term" value="F:RNA polymerase II cis-regulatory region sequence-specific DNA binding"/>
    <property type="evidence" value="ECO:0007669"/>
    <property type="project" value="TreeGrafter"/>
</dbReference>
<protein>
    <recommendedName>
        <fullName evidence="9">C2H2-type domain-containing protein</fullName>
    </recommendedName>
</protein>
<dbReference type="Ensembl" id="ENSOSIT00000048251.1">
    <property type="protein sequence ID" value="ENSOSIP00000045888.1"/>
    <property type="gene ID" value="ENSOSIG00000021793.1"/>
</dbReference>
<dbReference type="AlphaFoldDB" id="A0A8C7ZRP2"/>
<comment type="subcellular location">
    <subcellularLocation>
        <location evidence="1">Nucleus</location>
    </subcellularLocation>
</comment>
<dbReference type="PROSITE" id="PS50157">
    <property type="entry name" value="ZINC_FINGER_C2H2_2"/>
    <property type="match status" value="8"/>
</dbReference>
<evidence type="ECO:0000256" key="6">
    <source>
        <dbReference type="ARBA" id="ARBA00023242"/>
    </source>
</evidence>
<evidence type="ECO:0000256" key="7">
    <source>
        <dbReference type="PROSITE-ProRule" id="PRU00042"/>
    </source>
</evidence>
<feature type="region of interest" description="Disordered" evidence="8">
    <location>
        <begin position="1"/>
        <end position="31"/>
    </location>
</feature>
<evidence type="ECO:0000256" key="5">
    <source>
        <dbReference type="ARBA" id="ARBA00022833"/>
    </source>
</evidence>
<keyword evidence="3" id="KW-0677">Repeat</keyword>
<dbReference type="Gene3D" id="3.30.160.60">
    <property type="entry name" value="Classic Zinc Finger"/>
    <property type="match status" value="6"/>
</dbReference>
<dbReference type="PANTHER" id="PTHR24396">
    <property type="entry name" value="ZINC FINGER PROTEIN"/>
    <property type="match status" value="1"/>
</dbReference>
<dbReference type="GeneTree" id="ENSGT00940000156787"/>
<dbReference type="FunFam" id="3.30.160.60:FF:000481">
    <property type="entry name" value="zinc finger protein 236"/>
    <property type="match status" value="1"/>
</dbReference>
<dbReference type="GO" id="GO:0008270">
    <property type="term" value="F:zinc ion binding"/>
    <property type="evidence" value="ECO:0007669"/>
    <property type="project" value="UniProtKB-KW"/>
</dbReference>
<feature type="compositionally biased region" description="Basic residues" evidence="8">
    <location>
        <begin position="1"/>
        <end position="11"/>
    </location>
</feature>
<feature type="domain" description="C2H2-type" evidence="9">
    <location>
        <begin position="91"/>
        <end position="118"/>
    </location>
</feature>
<dbReference type="GO" id="GO:0005634">
    <property type="term" value="C:nucleus"/>
    <property type="evidence" value="ECO:0007669"/>
    <property type="project" value="UniProtKB-SubCell"/>
</dbReference>
<keyword evidence="6" id="KW-0539">Nucleus</keyword>
<keyword evidence="4 7" id="KW-0863">Zinc-finger</keyword>
<feature type="domain" description="C2H2-type" evidence="9">
    <location>
        <begin position="64"/>
        <end position="91"/>
    </location>
</feature>
<dbReference type="PROSITE" id="PS00028">
    <property type="entry name" value="ZINC_FINGER_C2H2_1"/>
    <property type="match status" value="8"/>
</dbReference>
<dbReference type="FunFam" id="3.30.160.60:FF:000100">
    <property type="entry name" value="Zinc finger 45-like"/>
    <property type="match status" value="1"/>
</dbReference>